<feature type="binding site" evidence="12">
    <location>
        <position position="823"/>
    </location>
    <ligand>
        <name>substrate</name>
    </ligand>
</feature>
<keyword evidence="9 13" id="KW-0460">Magnesium</keyword>
<feature type="binding site" evidence="12">
    <location>
        <position position="801"/>
    </location>
    <ligand>
        <name>substrate</name>
    </ligand>
</feature>
<dbReference type="PROSITE" id="PS00370">
    <property type="entry name" value="PEP_ENZYMES_PHOS_SITE"/>
    <property type="match status" value="1"/>
</dbReference>
<feature type="domain" description="Pyruvate phosphate dikinase AMP/ATP-binding" evidence="16">
    <location>
        <begin position="121"/>
        <end position="350"/>
    </location>
</feature>
<keyword evidence="4" id="KW-0808">Transferase</keyword>
<keyword evidence="14" id="KW-0732">Signal</keyword>
<gene>
    <name evidence="18" type="ORF">LDAN0321_LOCUS15714</name>
</gene>
<comment type="similarity">
    <text evidence="2 10">Belongs to the PEP-utilizing enzyme family.</text>
</comment>
<dbReference type="PANTHER" id="PTHR22931">
    <property type="entry name" value="PHOSPHOENOLPYRUVATE DIKINASE-RELATED"/>
    <property type="match status" value="1"/>
</dbReference>
<dbReference type="InterPro" id="IPR018274">
    <property type="entry name" value="PEP_util_AS"/>
</dbReference>
<evidence type="ECO:0000259" key="15">
    <source>
        <dbReference type="Pfam" id="PF00391"/>
    </source>
</evidence>
<evidence type="ECO:0000256" key="14">
    <source>
        <dbReference type="SAM" id="SignalP"/>
    </source>
</evidence>
<evidence type="ECO:0000256" key="6">
    <source>
        <dbReference type="ARBA" id="ARBA00022741"/>
    </source>
</evidence>
<evidence type="ECO:0000256" key="1">
    <source>
        <dbReference type="ARBA" id="ARBA00001946"/>
    </source>
</evidence>
<evidence type="ECO:0000259" key="16">
    <source>
        <dbReference type="Pfam" id="PF01326"/>
    </source>
</evidence>
<evidence type="ECO:0000256" key="10">
    <source>
        <dbReference type="PIRNR" id="PIRNR000853"/>
    </source>
</evidence>
<dbReference type="InterPro" id="IPR036637">
    <property type="entry name" value="Phosphohistidine_dom_sf"/>
</dbReference>
<comment type="catalytic activity">
    <reaction evidence="10">
        <text>pyruvate + phosphate + ATP = phosphoenolpyruvate + AMP + diphosphate + H(+)</text>
        <dbReference type="Rhea" id="RHEA:10756"/>
        <dbReference type="ChEBI" id="CHEBI:15361"/>
        <dbReference type="ChEBI" id="CHEBI:15378"/>
        <dbReference type="ChEBI" id="CHEBI:30616"/>
        <dbReference type="ChEBI" id="CHEBI:33019"/>
        <dbReference type="ChEBI" id="CHEBI:43474"/>
        <dbReference type="ChEBI" id="CHEBI:58702"/>
        <dbReference type="ChEBI" id="CHEBI:456215"/>
        <dbReference type="EC" id="2.7.9.1"/>
    </reaction>
</comment>
<feature type="binding site" evidence="13">
    <location>
        <position position="826"/>
    </location>
    <ligand>
        <name>Mg(2+)</name>
        <dbReference type="ChEBI" id="CHEBI:18420"/>
    </ligand>
</feature>
<feature type="active site" description="Proton donor" evidence="11">
    <location>
        <position position="888"/>
    </location>
</feature>
<dbReference type="GO" id="GO:0016301">
    <property type="term" value="F:kinase activity"/>
    <property type="evidence" value="ECO:0007669"/>
    <property type="project" value="UniProtKB-UniRule"/>
</dbReference>
<dbReference type="Gene3D" id="3.30.470.20">
    <property type="entry name" value="ATP-grasp fold, B domain"/>
    <property type="match status" value="1"/>
</dbReference>
<dbReference type="GO" id="GO:0050242">
    <property type="term" value="F:pyruvate, phosphate dikinase activity"/>
    <property type="evidence" value="ECO:0007669"/>
    <property type="project" value="UniProtKB-UniRule"/>
</dbReference>
<dbReference type="InterPro" id="IPR013815">
    <property type="entry name" value="ATP_grasp_subdomain_1"/>
</dbReference>
<dbReference type="InterPro" id="IPR008279">
    <property type="entry name" value="PEP-util_enz_mobile_dom"/>
</dbReference>
<accession>A0A7S2L936</accession>
<name>A0A7S2L936_9STRA</name>
<feature type="chain" id="PRO_5031024181" description="Pyruvate, phosphate dikinase" evidence="14">
    <location>
        <begin position="22"/>
        <end position="938"/>
    </location>
</feature>
<dbReference type="InterPro" id="IPR040442">
    <property type="entry name" value="Pyrv_kinase-like_dom_sf"/>
</dbReference>
<evidence type="ECO:0000256" key="8">
    <source>
        <dbReference type="ARBA" id="ARBA00022840"/>
    </source>
</evidence>
<dbReference type="Gene3D" id="3.20.20.60">
    <property type="entry name" value="Phosphoenolpyruvate-binding domains"/>
    <property type="match status" value="1"/>
</dbReference>
<evidence type="ECO:0000259" key="17">
    <source>
        <dbReference type="Pfam" id="PF02896"/>
    </source>
</evidence>
<dbReference type="Gene3D" id="3.50.30.10">
    <property type="entry name" value="Phosphohistidine domain"/>
    <property type="match status" value="1"/>
</dbReference>
<reference evidence="18" key="1">
    <citation type="submission" date="2021-01" db="EMBL/GenBank/DDBJ databases">
        <authorList>
            <person name="Corre E."/>
            <person name="Pelletier E."/>
            <person name="Niang G."/>
            <person name="Scheremetjew M."/>
            <person name="Finn R."/>
            <person name="Kale V."/>
            <person name="Holt S."/>
            <person name="Cochrane G."/>
            <person name="Meng A."/>
            <person name="Brown T."/>
            <person name="Cohen L."/>
        </authorList>
    </citation>
    <scope>NUCLEOTIDE SEQUENCE</scope>
    <source>
        <strain evidence="18">B650</strain>
    </source>
</reference>
<dbReference type="Pfam" id="PF02896">
    <property type="entry name" value="PEP-utilizers_C"/>
    <property type="match status" value="1"/>
</dbReference>
<dbReference type="InterPro" id="IPR002192">
    <property type="entry name" value="PPDK_AMP/ATP-bd"/>
</dbReference>
<feature type="binding site" evidence="12">
    <location>
        <position position="618"/>
    </location>
    <ligand>
        <name>substrate</name>
    </ligand>
</feature>
<keyword evidence="7" id="KW-0418">Kinase</keyword>
<proteinExistence type="inferred from homology"/>
<dbReference type="Gene3D" id="1.10.189.10">
    <property type="entry name" value="Pyruvate Phosphate Dikinase, domain 2"/>
    <property type="match status" value="1"/>
</dbReference>
<dbReference type="SUPFAM" id="SSF52009">
    <property type="entry name" value="Phosphohistidine domain"/>
    <property type="match status" value="1"/>
</dbReference>
<dbReference type="Pfam" id="PF01326">
    <property type="entry name" value="PPDK_N"/>
    <property type="match status" value="2"/>
</dbReference>
<evidence type="ECO:0000256" key="11">
    <source>
        <dbReference type="PIRSR" id="PIRSR000853-1"/>
    </source>
</evidence>
<dbReference type="Gene3D" id="3.30.1490.20">
    <property type="entry name" value="ATP-grasp fold, A domain"/>
    <property type="match status" value="1"/>
</dbReference>
<evidence type="ECO:0000256" key="3">
    <source>
        <dbReference type="ARBA" id="ARBA00011994"/>
    </source>
</evidence>
<evidence type="ECO:0000313" key="18">
    <source>
        <dbReference type="EMBL" id="CAD9598072.1"/>
    </source>
</evidence>
<feature type="active site" description="Tele-phosphohistidine intermediate" evidence="11">
    <location>
        <position position="510"/>
    </location>
</feature>
<feature type="binding site" evidence="12">
    <location>
        <position position="824"/>
    </location>
    <ligand>
        <name>substrate</name>
    </ligand>
</feature>
<evidence type="ECO:0000256" key="9">
    <source>
        <dbReference type="ARBA" id="ARBA00022842"/>
    </source>
</evidence>
<dbReference type="EMBL" id="HBGY01025458">
    <property type="protein sequence ID" value="CAD9598072.1"/>
    <property type="molecule type" value="Transcribed_RNA"/>
</dbReference>
<feature type="domain" description="PEP-utilising enzyme mobile" evidence="15">
    <location>
        <begin position="478"/>
        <end position="558"/>
    </location>
</feature>
<keyword evidence="6" id="KW-0547">Nucleotide-binding</keyword>
<keyword evidence="5 13" id="KW-0479">Metal-binding</keyword>
<dbReference type="InterPro" id="IPR015813">
    <property type="entry name" value="Pyrv/PenolPyrv_kinase-like_dom"/>
</dbReference>
<feature type="binding site" evidence="12">
    <location>
        <position position="825"/>
    </location>
    <ligand>
        <name>substrate</name>
    </ligand>
</feature>
<dbReference type="SUPFAM" id="SSF56059">
    <property type="entry name" value="Glutathione synthetase ATP-binding domain-like"/>
    <property type="match status" value="1"/>
</dbReference>
<dbReference type="GO" id="GO:0005524">
    <property type="term" value="F:ATP binding"/>
    <property type="evidence" value="ECO:0007669"/>
    <property type="project" value="UniProtKB-UniRule"/>
</dbReference>
<sequence>MKTLNLPIALIVTTMSSLSGAFTTKPPLFVDQQKSHKSLISMAPKLEDAAAAVAGEKKRVAAADVKDVYLFREGNKSMREILGGKGANLAEMTNIGLPVPPGFIISTKVCNDFLERNELSADLERKYIEALRTVESQIGRDFADTRALPLLLSVRSGAVASMPGMMDTVLNLGLSDAVVENLIRLTDNPRWVYDTQRRFIHMFSDVVMGIDGELFEKALTELKAERGAKVDLDLDTEGMKELVKRYKEINPNVPDDPYTQLKMSIKAVFASWNNPRAVRYRAYNRIANDSGTAVNVQAMVFGNLNNNCGTGVGFTRNPATGENVFFGEFLINAQGEDVVAGIRTPESLNAIREKWPKIYDELFQIRDQLEKHYRNMQDIEFTIENGKLYMLQTRDGKRTAKGSVKMAIDMVGEGLISREEALLRISPEKMDFFLHPSIDPKAAKTVIASGLPASPGAATGIIVFSPEDAELTAKDGTSVILVRRDTTPEDIHGMKAAQGILTQLGGMTSHAAVVARGMGVVCVSGCEEVTVDVKNEILEYDGQFLRRGDVLTLDGTSGEVLLGDVDKIEIGGQQDEDFQTLLNWADGYRVLNVKANADTPEDAQTARLLGAEGIGLCRTEHMFFNDIERINTMRKMVLAETQEKREILLNDLSVYQKEDMKAIFVAMSGLPVTIRLLDPPLHEFLPKDDDTCEMIGELDVIKKRCEELEEVNPMMGFRGCRLSVVYPEITRMQVTAAISAACEVVKEGSASPQIEIMIPLVSTSKEIEFITPMIKDTITDVLSEYQLPDKSIPYKIGTMIELPRACVRADAIAKAGIDFMSFGTNDLTQSTWGFSRDDMGHFVPSYIEKGILSSDPFVTLDHAGVGSFIRMAQEKALSVSPYLELGVCGEHGGDPESVRFFHEAGLDYVSCSPYRVPIARIAAGQAVIRQKEQMPKLP</sequence>
<dbReference type="Pfam" id="PF00391">
    <property type="entry name" value="PEP-utilizers"/>
    <property type="match status" value="1"/>
</dbReference>
<feature type="domain" description="Pyruvate phosphate dikinase AMP/ATP-binding" evidence="16">
    <location>
        <begin position="360"/>
        <end position="410"/>
    </location>
</feature>
<feature type="signal peptide" evidence="14">
    <location>
        <begin position="1"/>
        <end position="21"/>
    </location>
</feature>
<feature type="binding site" evidence="12">
    <location>
        <position position="675"/>
    </location>
    <ligand>
        <name>substrate</name>
    </ligand>
</feature>
<dbReference type="InterPro" id="IPR010121">
    <property type="entry name" value="Pyruvate_phosphate_dikinase"/>
</dbReference>
<evidence type="ECO:0000256" key="2">
    <source>
        <dbReference type="ARBA" id="ARBA00007837"/>
    </source>
</evidence>
<dbReference type="InterPro" id="IPR000121">
    <property type="entry name" value="PEP_util_C"/>
</dbReference>
<evidence type="ECO:0000256" key="4">
    <source>
        <dbReference type="ARBA" id="ARBA00022679"/>
    </source>
</evidence>
<keyword evidence="8" id="KW-0067">ATP-binding</keyword>
<evidence type="ECO:0000256" key="7">
    <source>
        <dbReference type="ARBA" id="ARBA00022777"/>
    </source>
</evidence>
<protein>
    <recommendedName>
        <fullName evidence="3 10">Pyruvate, phosphate dikinase</fullName>
        <ecNumber evidence="3 10">2.7.9.1</ecNumber>
    </recommendedName>
</protein>
<evidence type="ECO:0000256" key="5">
    <source>
        <dbReference type="ARBA" id="ARBA00022723"/>
    </source>
</evidence>
<dbReference type="NCBIfam" id="NF004531">
    <property type="entry name" value="PRK05878.1"/>
    <property type="match status" value="1"/>
</dbReference>
<dbReference type="EC" id="2.7.9.1" evidence="3 10"/>
<evidence type="ECO:0000256" key="12">
    <source>
        <dbReference type="PIRSR" id="PIRSR000853-2"/>
    </source>
</evidence>
<dbReference type="AlphaFoldDB" id="A0A7S2L936"/>
<dbReference type="PIRSF" id="PIRSF000853">
    <property type="entry name" value="PPDK"/>
    <property type="match status" value="1"/>
</dbReference>
<dbReference type="SUPFAM" id="SSF51621">
    <property type="entry name" value="Phosphoenolpyruvate/pyruvate domain"/>
    <property type="match status" value="1"/>
</dbReference>
<feature type="binding site" evidence="12">
    <location>
        <position position="826"/>
    </location>
    <ligand>
        <name>substrate</name>
    </ligand>
</feature>
<organism evidence="18">
    <name type="scientific">Leptocylindrus danicus</name>
    <dbReference type="NCBI Taxonomy" id="163516"/>
    <lineage>
        <taxon>Eukaryota</taxon>
        <taxon>Sar</taxon>
        <taxon>Stramenopiles</taxon>
        <taxon>Ochrophyta</taxon>
        <taxon>Bacillariophyta</taxon>
        <taxon>Coscinodiscophyceae</taxon>
        <taxon>Chaetocerotophycidae</taxon>
        <taxon>Leptocylindrales</taxon>
        <taxon>Leptocylindraceae</taxon>
        <taxon>Leptocylindrus</taxon>
    </lineage>
</organism>
<evidence type="ECO:0000256" key="13">
    <source>
        <dbReference type="PIRSR" id="PIRSR000853-3"/>
    </source>
</evidence>
<comment type="cofactor">
    <cofactor evidence="1 10 13">
        <name>Mg(2+)</name>
        <dbReference type="ChEBI" id="CHEBI:18420"/>
    </cofactor>
</comment>
<dbReference type="Gene3D" id="1.20.80.30">
    <property type="match status" value="1"/>
</dbReference>
<feature type="binding site" evidence="13">
    <location>
        <position position="801"/>
    </location>
    <ligand>
        <name>Mg(2+)</name>
        <dbReference type="ChEBI" id="CHEBI:18420"/>
    </ligand>
</feature>
<dbReference type="NCBIfam" id="TIGR01828">
    <property type="entry name" value="pyru_phos_dikin"/>
    <property type="match status" value="1"/>
</dbReference>
<dbReference type="PANTHER" id="PTHR22931:SF9">
    <property type="entry name" value="PYRUVATE, PHOSPHATE DIKINASE 1, CHLOROPLASTIC"/>
    <property type="match status" value="1"/>
</dbReference>
<dbReference type="GO" id="GO:0046872">
    <property type="term" value="F:metal ion binding"/>
    <property type="evidence" value="ECO:0007669"/>
    <property type="project" value="UniProtKB-UniRule"/>
</dbReference>
<feature type="domain" description="PEP-utilising enzyme C-terminal" evidence="17">
    <location>
        <begin position="575"/>
        <end position="925"/>
    </location>
</feature>